<proteinExistence type="predicted"/>
<reference evidence="1" key="1">
    <citation type="journal article" date="2020" name="Stud. Mycol.">
        <title>101 Dothideomycetes genomes: a test case for predicting lifestyles and emergence of pathogens.</title>
        <authorList>
            <person name="Haridas S."/>
            <person name="Albert R."/>
            <person name="Binder M."/>
            <person name="Bloem J."/>
            <person name="Labutti K."/>
            <person name="Salamov A."/>
            <person name="Andreopoulos B."/>
            <person name="Baker S."/>
            <person name="Barry K."/>
            <person name="Bills G."/>
            <person name="Bluhm B."/>
            <person name="Cannon C."/>
            <person name="Castanera R."/>
            <person name="Culley D."/>
            <person name="Daum C."/>
            <person name="Ezra D."/>
            <person name="Gonzalez J."/>
            <person name="Henrissat B."/>
            <person name="Kuo A."/>
            <person name="Liang C."/>
            <person name="Lipzen A."/>
            <person name="Lutzoni F."/>
            <person name="Magnuson J."/>
            <person name="Mondo S."/>
            <person name="Nolan M."/>
            <person name="Ohm R."/>
            <person name="Pangilinan J."/>
            <person name="Park H.-J."/>
            <person name="Ramirez L."/>
            <person name="Alfaro M."/>
            <person name="Sun H."/>
            <person name="Tritt A."/>
            <person name="Yoshinaga Y."/>
            <person name="Zwiers L.-H."/>
            <person name="Turgeon B."/>
            <person name="Goodwin S."/>
            <person name="Spatafora J."/>
            <person name="Crous P."/>
            <person name="Grigoriev I."/>
        </authorList>
    </citation>
    <scope>NUCLEOTIDE SEQUENCE</scope>
    <source>
        <strain evidence="1">CBS 675.92</strain>
    </source>
</reference>
<dbReference type="AlphaFoldDB" id="A0A6A5TDW1"/>
<accession>A0A6A5TDW1</accession>
<dbReference type="Proteomes" id="UP000800035">
    <property type="component" value="Unassembled WGS sequence"/>
</dbReference>
<dbReference type="OrthoDB" id="10479091at2759"/>
<evidence type="ECO:0000313" key="2">
    <source>
        <dbReference type="Proteomes" id="UP000800035"/>
    </source>
</evidence>
<gene>
    <name evidence="1" type="ORF">CC80DRAFT_598607</name>
</gene>
<protein>
    <submittedName>
        <fullName evidence="1">Uncharacterized protein</fullName>
    </submittedName>
</protein>
<keyword evidence="2" id="KW-1185">Reference proteome</keyword>
<dbReference type="EMBL" id="ML977031">
    <property type="protein sequence ID" value="KAF1949852.1"/>
    <property type="molecule type" value="Genomic_DNA"/>
</dbReference>
<name>A0A6A5TDW1_9PLEO</name>
<sequence>MAADIPLRPSTTQNIFTVNEDGSATLVWNGNYSGGMTHVDELQLHLYSLLCRAFGSTAKKEDDERYGTLSANIAFLARQKLRNEIEAHNITALRTNVHSPERGWVVEHRIAIVFREKGKVSSVVSARNKDPGALLGKLKQAVDTEVNEILYSD</sequence>
<organism evidence="1 2">
    <name type="scientific">Byssothecium circinans</name>
    <dbReference type="NCBI Taxonomy" id="147558"/>
    <lineage>
        <taxon>Eukaryota</taxon>
        <taxon>Fungi</taxon>
        <taxon>Dikarya</taxon>
        <taxon>Ascomycota</taxon>
        <taxon>Pezizomycotina</taxon>
        <taxon>Dothideomycetes</taxon>
        <taxon>Pleosporomycetidae</taxon>
        <taxon>Pleosporales</taxon>
        <taxon>Massarineae</taxon>
        <taxon>Massarinaceae</taxon>
        <taxon>Byssothecium</taxon>
    </lineage>
</organism>
<evidence type="ECO:0000313" key="1">
    <source>
        <dbReference type="EMBL" id="KAF1949852.1"/>
    </source>
</evidence>